<dbReference type="GO" id="GO:0003677">
    <property type="term" value="F:DNA binding"/>
    <property type="evidence" value="ECO:0007669"/>
    <property type="project" value="InterPro"/>
</dbReference>
<dbReference type="Pfam" id="PF01381">
    <property type="entry name" value="HTH_3"/>
    <property type="match status" value="1"/>
</dbReference>
<keyword evidence="3" id="KW-1185">Reference proteome</keyword>
<dbReference type="RefSeq" id="WP_038084179.1">
    <property type="nucleotide sequence ID" value="NZ_JMIR01000002.1"/>
</dbReference>
<evidence type="ECO:0000313" key="2">
    <source>
        <dbReference type="EMBL" id="KEO84968.1"/>
    </source>
</evidence>
<dbReference type="Proteomes" id="UP000027931">
    <property type="component" value="Unassembled WGS sequence"/>
</dbReference>
<dbReference type="PROSITE" id="PS50943">
    <property type="entry name" value="HTH_CROC1"/>
    <property type="match status" value="1"/>
</dbReference>
<protein>
    <recommendedName>
        <fullName evidence="1">HTH cro/C1-type domain-containing protein</fullName>
    </recommendedName>
</protein>
<proteinExistence type="predicted"/>
<feature type="domain" description="HTH cro/C1-type" evidence="1">
    <location>
        <begin position="35"/>
        <end position="85"/>
    </location>
</feature>
<dbReference type="STRING" id="1157490.EL26_02930"/>
<dbReference type="InterPro" id="IPR010982">
    <property type="entry name" value="Lambda_DNA-bd_dom_sf"/>
</dbReference>
<dbReference type="Gene3D" id="1.10.260.40">
    <property type="entry name" value="lambda repressor-like DNA-binding domains"/>
    <property type="match status" value="1"/>
</dbReference>
<comment type="caution">
    <text evidence="2">The sequence shown here is derived from an EMBL/GenBank/DDBJ whole genome shotgun (WGS) entry which is preliminary data.</text>
</comment>
<organism evidence="2 3">
    <name type="scientific">Tumebacillus flagellatus</name>
    <dbReference type="NCBI Taxonomy" id="1157490"/>
    <lineage>
        <taxon>Bacteria</taxon>
        <taxon>Bacillati</taxon>
        <taxon>Bacillota</taxon>
        <taxon>Bacilli</taxon>
        <taxon>Bacillales</taxon>
        <taxon>Alicyclobacillaceae</taxon>
        <taxon>Tumebacillus</taxon>
    </lineage>
</organism>
<dbReference type="SUPFAM" id="SSF47413">
    <property type="entry name" value="lambda repressor-like DNA-binding domains"/>
    <property type="match status" value="1"/>
</dbReference>
<dbReference type="InterPro" id="IPR001387">
    <property type="entry name" value="Cro/C1-type_HTH"/>
</dbReference>
<evidence type="ECO:0000259" key="1">
    <source>
        <dbReference type="PROSITE" id="PS50943"/>
    </source>
</evidence>
<evidence type="ECO:0000313" key="3">
    <source>
        <dbReference type="Proteomes" id="UP000027931"/>
    </source>
</evidence>
<gene>
    <name evidence="2" type="ORF">EL26_02930</name>
</gene>
<name>A0A074LXV7_9BACL</name>
<dbReference type="OrthoDB" id="2607719at2"/>
<reference evidence="2 3" key="1">
    <citation type="journal article" date="2013" name="Int. J. Syst. Evol. Microbiol.">
        <title>Tumebacillus flagellatus sp. nov., an alpha-amylase/pullulanase-producing bacterium isolated from cassava wastewater.</title>
        <authorList>
            <person name="Wang Q."/>
            <person name="Xie N."/>
            <person name="Qin Y."/>
            <person name="Shen N."/>
            <person name="Zhu J."/>
            <person name="Mi H."/>
            <person name="Huang R."/>
        </authorList>
    </citation>
    <scope>NUCLEOTIDE SEQUENCE [LARGE SCALE GENOMIC DNA]</scope>
    <source>
        <strain evidence="2 3">GST4</strain>
    </source>
</reference>
<dbReference type="CDD" id="cd00093">
    <property type="entry name" value="HTH_XRE"/>
    <property type="match status" value="1"/>
</dbReference>
<dbReference type="AlphaFoldDB" id="A0A074LXV7"/>
<dbReference type="EMBL" id="JMIR01000002">
    <property type="protein sequence ID" value="KEO84968.1"/>
    <property type="molecule type" value="Genomic_DNA"/>
</dbReference>
<accession>A0A074LXV7</accession>
<dbReference type="SMART" id="SM00530">
    <property type="entry name" value="HTH_XRE"/>
    <property type="match status" value="1"/>
</dbReference>
<sequence>MIVREVTTKELELLGGMTIGERLKWIREQLQAMYKKGYSINSVAKDTGAISAQGLSAIETGKTSSPSAKTIQALADYYRVPHNVIFDEYYTTVNKPFKLGDVGEIEQIVAPAKPATSEYQISIVSSKKEVLNLSASLTPKQLERLMKRIKFELDMLKEEE</sequence>